<keyword evidence="6" id="KW-1185">Reference proteome</keyword>
<proteinExistence type="predicted"/>
<evidence type="ECO:0000256" key="3">
    <source>
        <dbReference type="PROSITE-ProRule" id="PRU00023"/>
    </source>
</evidence>
<evidence type="ECO:0000313" key="5">
    <source>
        <dbReference type="EnsemblMetazoa" id="XP_011410102.1"/>
    </source>
</evidence>
<dbReference type="PANTHER" id="PTHR24126:SF14">
    <property type="entry name" value="ANK_REP_REGION DOMAIN-CONTAINING PROTEIN"/>
    <property type="match status" value="1"/>
</dbReference>
<feature type="repeat" description="ANK" evidence="3">
    <location>
        <begin position="706"/>
        <end position="738"/>
    </location>
</feature>
<dbReference type="EnsemblMetazoa" id="XM_011411800.2">
    <property type="protein sequence ID" value="XP_011410102.1"/>
    <property type="gene ID" value="LOC105316704"/>
</dbReference>
<feature type="compositionally biased region" description="Basic and acidic residues" evidence="4">
    <location>
        <begin position="1049"/>
        <end position="1069"/>
    </location>
</feature>
<dbReference type="Pfam" id="PF00023">
    <property type="entry name" value="Ank"/>
    <property type="match status" value="1"/>
</dbReference>
<dbReference type="PROSITE" id="PS50297">
    <property type="entry name" value="ANK_REP_REGION"/>
    <property type="match status" value="10"/>
</dbReference>
<protein>
    <submittedName>
        <fullName evidence="5">Uncharacterized protein</fullName>
    </submittedName>
</protein>
<dbReference type="Gene3D" id="1.25.40.20">
    <property type="entry name" value="Ankyrin repeat-containing domain"/>
    <property type="match status" value="6"/>
</dbReference>
<evidence type="ECO:0000256" key="1">
    <source>
        <dbReference type="ARBA" id="ARBA00022737"/>
    </source>
</evidence>
<keyword evidence="2 3" id="KW-0040">ANK repeat</keyword>
<evidence type="ECO:0000256" key="4">
    <source>
        <dbReference type="SAM" id="MobiDB-lite"/>
    </source>
</evidence>
<dbReference type="PROSITE" id="PS50088">
    <property type="entry name" value="ANK_REPEAT"/>
    <property type="match status" value="10"/>
</dbReference>
<feature type="repeat" description="ANK" evidence="3">
    <location>
        <begin position="840"/>
        <end position="872"/>
    </location>
</feature>
<name>A0AAN0IV18_AMPQE</name>
<reference evidence="6" key="1">
    <citation type="journal article" date="2010" name="Nature">
        <title>The Amphimedon queenslandica genome and the evolution of animal complexity.</title>
        <authorList>
            <person name="Srivastava M."/>
            <person name="Simakov O."/>
            <person name="Chapman J."/>
            <person name="Fahey B."/>
            <person name="Gauthier M.E."/>
            <person name="Mitros T."/>
            <person name="Richards G.S."/>
            <person name="Conaco C."/>
            <person name="Dacre M."/>
            <person name="Hellsten U."/>
            <person name="Larroux C."/>
            <person name="Putnam N.H."/>
            <person name="Stanke M."/>
            <person name="Adamska M."/>
            <person name="Darling A."/>
            <person name="Degnan S.M."/>
            <person name="Oakley T.H."/>
            <person name="Plachetzki D.C."/>
            <person name="Zhai Y."/>
            <person name="Adamski M."/>
            <person name="Calcino A."/>
            <person name="Cummins S.F."/>
            <person name="Goodstein D.M."/>
            <person name="Harris C."/>
            <person name="Jackson D.J."/>
            <person name="Leys S.P."/>
            <person name="Shu S."/>
            <person name="Woodcroft B.J."/>
            <person name="Vervoort M."/>
            <person name="Kosik K.S."/>
            <person name="Manning G."/>
            <person name="Degnan B.M."/>
            <person name="Rokhsar D.S."/>
        </authorList>
    </citation>
    <scope>NUCLEOTIDE SEQUENCE [LARGE SCALE GENOMIC DNA]</scope>
</reference>
<feature type="repeat" description="ANK" evidence="3">
    <location>
        <begin position="607"/>
        <end position="639"/>
    </location>
</feature>
<feature type="repeat" description="ANK" evidence="3">
    <location>
        <begin position="807"/>
        <end position="839"/>
    </location>
</feature>
<dbReference type="Pfam" id="PF12796">
    <property type="entry name" value="Ank_2"/>
    <property type="match status" value="3"/>
</dbReference>
<keyword evidence="1" id="KW-0677">Repeat</keyword>
<dbReference type="KEGG" id="aqu:105316704"/>
<dbReference type="PANTHER" id="PTHR24126">
    <property type="entry name" value="ANKYRIN REPEAT, PH AND SEC7 DOMAIN CONTAINING PROTEIN SECG-RELATED"/>
    <property type="match status" value="1"/>
</dbReference>
<sequence length="1078" mass="119983">MVDLCQWRAAIGLWNCSRVSFRGVPQHLFRTRDYCCEVVPQKHNCTDTDHDTMTRSSSAAAQDNILHHKVSATGEVATIISWAWSLFSTPETVCFLFYLFLHILLLLSGDVELNPGPTSETKEVIRKKIEASLRSKYADLELATRGCIGEIRSQLYAKELIADALRDSGTYAQISDDIKAGMGVDESIEQLTKRYKDFLNSLSSQGGPCKVAADQLNEELEEILKLEESQIKHSVSLEEEEQVIPKVPEPHQEFKLDPEAEKTILKSIQELSSSFTALLRNLKNDLEKVGVADVVEYLEENGLDYLPLEDLKTANNFKDLIRKVNTHYDFLDCSLLRLIAKEFATKALFEKFEEHSKNAAKFRESHTVDDLKDNLTEIFNPYLDDFEKGPIAYINLNKAWDSVPLSRLPTLIGCFFPDISTKSLTKHIRIKCRSVHITYYMTESLDQIQQIIACARERVDFMKHIGLYHLAINGEVILDEAKKNDFKFESALQEAAKVGDSEAVEVLLQIGGGTDVLGDISKALFHTSSNNHYRVVKLFLNEGANPNVRDTDGEPAIHAASRKGHHKIVELLLKENADPDAQYQINEESIGTSPLATLFIELFSMIIGKTALMAASTDNHYQVVELLLKANADPNIQKKDGQTALMLASQSGHTESIELLLKAGADPDIKEEDGWTALMTACQGGHTKVVELLLNANANLNMTQGDGATALMIASQNGFLELVKLLLTKDVDPNIQANNGTTALMQASYHGHHSIVELLLDKEANPNIQQLGNGRNALMLASQRGHYHVVELLLQQNSTNPNIQKNDAWTALMLACQGSHYQVVELLLKAGADPNIKEEDGWTALMIASQGGYYQAVQLLLNANADPNIVSDNGCTAIVIASQNGHLQVVKLLFTNNADPTIQKGGRTALVMASLNDRKDIIEFLIKEQEDHGFTTLMTAIHSEIIELVLSLLSAGIMTYIDEDHIQAAIHFSKTESEVDNQITELLHYYAEYVHGMKLSESQFKVIISNEMKQKVNQSSYHLDSNIRMASHLAQDPDEHPLLRYAAPLDKHSSDPHAVEEQDATEKFKAAAQRKLGQ</sequence>
<accession>A0AAN0IV18</accession>
<feature type="repeat" description="ANK" evidence="3">
    <location>
        <begin position="640"/>
        <end position="672"/>
    </location>
</feature>
<evidence type="ECO:0000313" key="6">
    <source>
        <dbReference type="Proteomes" id="UP000007879"/>
    </source>
</evidence>
<organism evidence="5 6">
    <name type="scientific">Amphimedon queenslandica</name>
    <name type="common">Sponge</name>
    <dbReference type="NCBI Taxonomy" id="400682"/>
    <lineage>
        <taxon>Eukaryota</taxon>
        <taxon>Metazoa</taxon>
        <taxon>Porifera</taxon>
        <taxon>Demospongiae</taxon>
        <taxon>Heteroscleromorpha</taxon>
        <taxon>Haplosclerida</taxon>
        <taxon>Niphatidae</taxon>
        <taxon>Amphimedon</taxon>
    </lineage>
</organism>
<dbReference type="SMART" id="SM00248">
    <property type="entry name" value="ANK"/>
    <property type="match status" value="13"/>
</dbReference>
<feature type="repeat" description="ANK" evidence="3">
    <location>
        <begin position="552"/>
        <end position="584"/>
    </location>
</feature>
<dbReference type="RefSeq" id="XP_011410102.1">
    <property type="nucleotide sequence ID" value="XM_011411800.2"/>
</dbReference>
<reference evidence="5" key="2">
    <citation type="submission" date="2024-06" db="UniProtKB">
        <authorList>
            <consortium name="EnsemblMetazoa"/>
        </authorList>
    </citation>
    <scope>IDENTIFICATION</scope>
</reference>
<dbReference type="Pfam" id="PF13637">
    <property type="entry name" value="Ank_4"/>
    <property type="match status" value="1"/>
</dbReference>
<feature type="repeat" description="ANK" evidence="3">
    <location>
        <begin position="773"/>
        <end position="798"/>
    </location>
</feature>
<dbReference type="GeneID" id="105316704"/>
<dbReference type="SUPFAM" id="SSF48403">
    <property type="entry name" value="Ankyrin repeat"/>
    <property type="match status" value="2"/>
</dbReference>
<evidence type="ECO:0000256" key="2">
    <source>
        <dbReference type="ARBA" id="ARBA00023043"/>
    </source>
</evidence>
<dbReference type="Proteomes" id="UP000007879">
    <property type="component" value="Unassembled WGS sequence"/>
</dbReference>
<dbReference type="InterPro" id="IPR002110">
    <property type="entry name" value="Ankyrin_rpt"/>
</dbReference>
<feature type="repeat" description="ANK" evidence="3">
    <location>
        <begin position="673"/>
        <end position="705"/>
    </location>
</feature>
<feature type="repeat" description="ANK" evidence="3">
    <location>
        <begin position="873"/>
        <end position="905"/>
    </location>
</feature>
<dbReference type="InterPro" id="IPR036770">
    <property type="entry name" value="Ankyrin_rpt-contain_sf"/>
</dbReference>
<dbReference type="AlphaFoldDB" id="A0AAN0IV18"/>
<feature type="region of interest" description="Disordered" evidence="4">
    <location>
        <begin position="1048"/>
        <end position="1078"/>
    </location>
</feature>
<dbReference type="PRINTS" id="PR01415">
    <property type="entry name" value="ANKYRIN"/>
</dbReference>
<feature type="repeat" description="ANK" evidence="3">
    <location>
        <begin position="739"/>
        <end position="771"/>
    </location>
</feature>